<proteinExistence type="predicted"/>
<dbReference type="Proteomes" id="UP001150603">
    <property type="component" value="Unassembled WGS sequence"/>
</dbReference>
<sequence length="347" mass="39023">MVKVTIGQDGRIKSFVDNREDRELVPEGAQGNVFELYDDVGVYWDAWDIEIYNLEKYQSLPGTDVTVVENGPLVASLIVRVPIGNTSTLVQTITLTAISPRLEFDSHIDWHENRKCLKVSFTWDISNDMATYETQFGVVQRPTHRNTSWDMAKFEVCGHKFADLSEYGYGVALLNDCKYGYSTIENTMTLTLLRSPKAPDENCDMGNHTFRYAVFPHKGTFAESCVVKEAYNFNTPLLQLPANAERFSEKADKAGKTHPYFSLSNAPNVVLDTVKAAEDGSESFIVRMYEAYGGHAKALLTTALPAMKAERVNILENHVGELEWLPYSKSVAVKFKPFEIVTVKFSL</sequence>
<gene>
    <name evidence="1" type="primary">AMS1_4</name>
    <name evidence="1" type="ORF">FBU59_006069</name>
</gene>
<protein>
    <submittedName>
        <fullName evidence="1">Glycoside hydrolase, 38 vacuolar alpha mannosidase</fullName>
        <ecNumber evidence="1">3.2.1.24</ecNumber>
    </submittedName>
</protein>
<organism evidence="1 2">
    <name type="scientific">Linderina macrospora</name>
    <dbReference type="NCBI Taxonomy" id="4868"/>
    <lineage>
        <taxon>Eukaryota</taxon>
        <taxon>Fungi</taxon>
        <taxon>Fungi incertae sedis</taxon>
        <taxon>Zoopagomycota</taxon>
        <taxon>Kickxellomycotina</taxon>
        <taxon>Kickxellomycetes</taxon>
        <taxon>Kickxellales</taxon>
        <taxon>Kickxellaceae</taxon>
        <taxon>Linderina</taxon>
    </lineage>
</organism>
<keyword evidence="2" id="KW-1185">Reference proteome</keyword>
<keyword evidence="1" id="KW-0378">Hydrolase</keyword>
<comment type="caution">
    <text evidence="1">The sequence shown here is derived from an EMBL/GenBank/DDBJ whole genome shotgun (WGS) entry which is preliminary data.</text>
</comment>
<reference evidence="1" key="1">
    <citation type="submission" date="2022-07" db="EMBL/GenBank/DDBJ databases">
        <title>Phylogenomic reconstructions and comparative analyses of Kickxellomycotina fungi.</title>
        <authorList>
            <person name="Reynolds N.K."/>
            <person name="Stajich J.E."/>
            <person name="Barry K."/>
            <person name="Grigoriev I.V."/>
            <person name="Crous P."/>
            <person name="Smith M.E."/>
        </authorList>
    </citation>
    <scope>NUCLEOTIDE SEQUENCE</scope>
    <source>
        <strain evidence="1">NRRL 5244</strain>
    </source>
</reference>
<keyword evidence="1" id="KW-0326">Glycosidase</keyword>
<dbReference type="EC" id="3.2.1.24" evidence="1"/>
<dbReference type="EMBL" id="JANBPW010005122">
    <property type="protein sequence ID" value="KAJ1933312.1"/>
    <property type="molecule type" value="Genomic_DNA"/>
</dbReference>
<evidence type="ECO:0000313" key="1">
    <source>
        <dbReference type="EMBL" id="KAJ1933312.1"/>
    </source>
</evidence>
<evidence type="ECO:0000313" key="2">
    <source>
        <dbReference type="Proteomes" id="UP001150603"/>
    </source>
</evidence>
<name>A0ACC1J0Z6_9FUNG</name>
<accession>A0ACC1J0Z6</accession>